<name>A0ACC2SAR9_9FUNG</name>
<comment type="caution">
    <text evidence="1">The sequence shown here is derived from an EMBL/GenBank/DDBJ whole genome shotgun (WGS) entry which is preliminary data.</text>
</comment>
<keyword evidence="1" id="KW-0808">Transferase</keyword>
<dbReference type="Proteomes" id="UP001165960">
    <property type="component" value="Unassembled WGS sequence"/>
</dbReference>
<reference evidence="1" key="1">
    <citation type="submission" date="2022-04" db="EMBL/GenBank/DDBJ databases">
        <title>Genome of the entomopathogenic fungus Entomophthora muscae.</title>
        <authorList>
            <person name="Elya C."/>
            <person name="Lovett B.R."/>
            <person name="Lee E."/>
            <person name="Macias A.M."/>
            <person name="Hajek A.E."/>
            <person name="De Bivort B.L."/>
            <person name="Kasson M.T."/>
            <person name="De Fine Licht H.H."/>
            <person name="Stajich J.E."/>
        </authorList>
    </citation>
    <scope>NUCLEOTIDE SEQUENCE</scope>
    <source>
        <strain evidence="1">Berkeley</strain>
    </source>
</reference>
<organism evidence="1 2">
    <name type="scientific">Entomophthora muscae</name>
    <dbReference type="NCBI Taxonomy" id="34485"/>
    <lineage>
        <taxon>Eukaryota</taxon>
        <taxon>Fungi</taxon>
        <taxon>Fungi incertae sedis</taxon>
        <taxon>Zoopagomycota</taxon>
        <taxon>Entomophthoromycotina</taxon>
        <taxon>Entomophthoromycetes</taxon>
        <taxon>Entomophthorales</taxon>
        <taxon>Entomophthoraceae</taxon>
        <taxon>Entomophthora</taxon>
    </lineage>
</organism>
<evidence type="ECO:0000313" key="1">
    <source>
        <dbReference type="EMBL" id="KAJ9059366.1"/>
    </source>
</evidence>
<proteinExistence type="predicted"/>
<dbReference type="EC" id="2.1.2.11" evidence="1"/>
<evidence type="ECO:0000313" key="2">
    <source>
        <dbReference type="Proteomes" id="UP001165960"/>
    </source>
</evidence>
<protein>
    <submittedName>
        <fullName evidence="1">Cell wall biogenesis and architecture protein</fullName>
        <ecNumber evidence="1">2.1.2.11</ecNumber>
    </submittedName>
</protein>
<accession>A0ACC2SAR9</accession>
<sequence length="362" mass="39706">MVNAFTSLLSHSIRQASRAALKYCPKQNVKFQSKYNISAQKTALLQSGMPLRLYSSQPDPSPQSKVGRKKVTINTLRKLYEQGKPITMMTAHDYPTGNWVEKSELDICLVGDSSAMVALGFDSTIPVTMDIMIHHASAVSRAAKTPFLVVDMPFGSYERRPQLGLENAIRLMKEANAEAVKLEGGIEQAGVIEEITQAGIPVMGHIGLTPQKHVMLGGFRVQGKTADKALQLMEDALALQEAGCMGMVLECIPAPIAEYITDQLSIPTIGIGSGSGCSGQVLVMMDTLGIYDKFVPKFCKQFGQLDAPAVEALRSYSDKVKERSFPSREFSYPMSEVEVERFLKLAAKRFPRQSTHSRAIIN</sequence>
<keyword evidence="2" id="KW-1185">Reference proteome</keyword>
<gene>
    <name evidence="1" type="primary">ECM31_1</name>
    <name evidence="1" type="ORF">DSO57_1003191</name>
</gene>
<dbReference type="EMBL" id="QTSX02005687">
    <property type="protein sequence ID" value="KAJ9059366.1"/>
    <property type="molecule type" value="Genomic_DNA"/>
</dbReference>